<accession>A0A078LRY8</accession>
<dbReference type="Pfam" id="PF13450">
    <property type="entry name" value="NAD_binding_8"/>
    <property type="match status" value="1"/>
</dbReference>
<evidence type="ECO:0000313" key="1">
    <source>
        <dbReference type="EMBL" id="CDZ93859.1"/>
    </source>
</evidence>
<dbReference type="HOGENOM" id="CLU_596693_0_0_6"/>
<dbReference type="RefSeq" id="WP_037022948.1">
    <property type="nucleotide sequence ID" value="NZ_CCSF01000001.1"/>
</dbReference>
<dbReference type="Proteomes" id="UP000053902">
    <property type="component" value="Unassembled WGS sequence"/>
</dbReference>
<dbReference type="InterPro" id="IPR036188">
    <property type="entry name" value="FAD/NAD-bd_sf"/>
</dbReference>
<gene>
    <name evidence="1" type="ORF">BN1079_01164</name>
</gene>
<dbReference type="GO" id="GO:0050660">
    <property type="term" value="F:flavin adenine dinucleotide binding"/>
    <property type="evidence" value="ECO:0007669"/>
    <property type="project" value="TreeGrafter"/>
</dbReference>
<dbReference type="PANTHER" id="PTHR21197:SF0">
    <property type="entry name" value="UDP-GALACTOPYRANOSE MUTASE"/>
    <property type="match status" value="1"/>
</dbReference>
<keyword evidence="2" id="KW-1185">Reference proteome</keyword>
<dbReference type="eggNOG" id="COG1232">
    <property type="taxonomic scope" value="Bacteria"/>
</dbReference>
<dbReference type="SUPFAM" id="SSF51905">
    <property type="entry name" value="FAD/NAD(P)-binding domain"/>
    <property type="match status" value="1"/>
</dbReference>
<protein>
    <recommendedName>
        <fullName evidence="3">Protoporphyrinogen oxidase</fullName>
    </recommendedName>
</protein>
<dbReference type="GO" id="GO:0005829">
    <property type="term" value="C:cytosol"/>
    <property type="evidence" value="ECO:0007669"/>
    <property type="project" value="TreeGrafter"/>
</dbReference>
<dbReference type="EMBL" id="CCSF01000001">
    <property type="protein sequence ID" value="CDZ93859.1"/>
    <property type="molecule type" value="Genomic_DNA"/>
</dbReference>
<evidence type="ECO:0008006" key="3">
    <source>
        <dbReference type="Google" id="ProtNLM"/>
    </source>
</evidence>
<sequence length="456" mass="50540">MKQVIVGGGLAGLVAAATLLRQVPGKDILILEREVTLGGLLAGAHYPEQGLYFDRGTHLFRETGVTEIDALLQKMAGEENIRMFSSSQGGHAGAIYQGRLQHNSHFPDVRQHPGRQAMLDEVWGVVAGTQPIRPITTFEAIMDVALERFGEAYVNAVLSPILSQLFKRPVSELAGFAALLCGLTRLVGCDRQEWLAKCGDGRFRELVAVPDQREMPVSFANTLRRYYFSGGTAGFVESAARYLTAQGVRIIRQARELSCDIEARNVAWLDERGDAFEEEFAQLILTNGVVGAARQLNIDLSSFGFERPILHRLVHMQLACPVESDLCYFYAFDPGFDFFRITNYRAFSGDPDDRRITIEILASEHLADAELASVMEEQLGRIGLCRPGSVLWFDVQRLHTGFPVPTVNNMKAMRVLDEHLQQSLPAYVRLCGVGVGGGVFFQNEVIQNVFQTLSNE</sequence>
<proteinExistence type="predicted"/>
<dbReference type="STRING" id="1499686.BN1079_01164"/>
<reference evidence="1 2" key="1">
    <citation type="submission" date="2014-07" db="EMBL/GenBank/DDBJ databases">
        <authorList>
            <person name="Urmite Genomes Urmite Genomes"/>
        </authorList>
    </citation>
    <scope>NUCLEOTIDE SEQUENCE [LARGE SCALE GENOMIC DNA]</scope>
    <source>
        <strain evidence="1 2">20_BN</strain>
    </source>
</reference>
<dbReference type="PANTHER" id="PTHR21197">
    <property type="entry name" value="UDP-GALACTOPYRANOSE MUTASE"/>
    <property type="match status" value="1"/>
</dbReference>
<dbReference type="Gene3D" id="3.50.50.60">
    <property type="entry name" value="FAD/NAD(P)-binding domain"/>
    <property type="match status" value="1"/>
</dbReference>
<evidence type="ECO:0000313" key="2">
    <source>
        <dbReference type="Proteomes" id="UP000053902"/>
    </source>
</evidence>
<organism evidence="1 2">
    <name type="scientific">Pseudomonas saudiphocaensis</name>
    <dbReference type="NCBI Taxonomy" id="1499686"/>
    <lineage>
        <taxon>Bacteria</taxon>
        <taxon>Pseudomonadati</taxon>
        <taxon>Pseudomonadota</taxon>
        <taxon>Gammaproteobacteria</taxon>
        <taxon>Pseudomonadales</taxon>
        <taxon>Pseudomonadaceae</taxon>
        <taxon>Pseudomonas</taxon>
    </lineage>
</organism>
<dbReference type="OrthoDB" id="7022129at2"/>
<dbReference type="AlphaFoldDB" id="A0A078LRY8"/>
<name>A0A078LRY8_9PSED</name>
<dbReference type="GO" id="GO:0008767">
    <property type="term" value="F:UDP-galactopyranose mutase activity"/>
    <property type="evidence" value="ECO:0007669"/>
    <property type="project" value="TreeGrafter"/>
</dbReference>